<feature type="compositionally biased region" description="Polar residues" evidence="1">
    <location>
        <begin position="250"/>
        <end position="269"/>
    </location>
</feature>
<dbReference type="AlphaFoldDB" id="R0K6A5"/>
<keyword evidence="3" id="KW-1185">Reference proteome</keyword>
<evidence type="ECO:0000256" key="1">
    <source>
        <dbReference type="SAM" id="MobiDB-lite"/>
    </source>
</evidence>
<proteinExistence type="predicted"/>
<protein>
    <submittedName>
        <fullName evidence="2">Uncharacterized protein</fullName>
    </submittedName>
</protein>
<accession>R0K6A5</accession>
<reference evidence="3" key="1">
    <citation type="journal article" date="2013" name="Nat. Genet.">
        <title>The duck genome and transcriptome provide insight into an avian influenza virus reservoir species.</title>
        <authorList>
            <person name="Huang Y."/>
            <person name="Li Y."/>
            <person name="Burt D.W."/>
            <person name="Chen H."/>
            <person name="Zhang Y."/>
            <person name="Qian W."/>
            <person name="Kim H."/>
            <person name="Gan S."/>
            <person name="Zhao Y."/>
            <person name="Li J."/>
            <person name="Yi K."/>
            <person name="Feng H."/>
            <person name="Zhu P."/>
            <person name="Li B."/>
            <person name="Liu Q."/>
            <person name="Fairley S."/>
            <person name="Magor K.E."/>
            <person name="Du Z."/>
            <person name="Hu X."/>
            <person name="Goodman L."/>
            <person name="Tafer H."/>
            <person name="Vignal A."/>
            <person name="Lee T."/>
            <person name="Kim K.W."/>
            <person name="Sheng Z."/>
            <person name="An Y."/>
            <person name="Searle S."/>
            <person name="Herrero J."/>
            <person name="Groenen M.A."/>
            <person name="Crooijmans R.P."/>
            <person name="Faraut T."/>
            <person name="Cai Q."/>
            <person name="Webster R.G."/>
            <person name="Aldridge J.R."/>
            <person name="Warren W.C."/>
            <person name="Bartschat S."/>
            <person name="Kehr S."/>
            <person name="Marz M."/>
            <person name="Stadler P.F."/>
            <person name="Smith J."/>
            <person name="Kraus R.H."/>
            <person name="Zhao Y."/>
            <person name="Ren L."/>
            <person name="Fei J."/>
            <person name="Morisson M."/>
            <person name="Kaiser P."/>
            <person name="Griffin D.K."/>
            <person name="Rao M."/>
            <person name="Pitel F."/>
            <person name="Wang J."/>
            <person name="Li N."/>
        </authorList>
    </citation>
    <scope>NUCLEOTIDE SEQUENCE [LARGE SCALE GENOMIC DNA]</scope>
</reference>
<evidence type="ECO:0000313" key="3">
    <source>
        <dbReference type="Proteomes" id="UP000296049"/>
    </source>
</evidence>
<name>R0K6A5_ANAPL</name>
<evidence type="ECO:0000313" key="2">
    <source>
        <dbReference type="EMBL" id="EOB05701.1"/>
    </source>
</evidence>
<dbReference type="Proteomes" id="UP000296049">
    <property type="component" value="Unassembled WGS sequence"/>
</dbReference>
<organism evidence="2 3">
    <name type="scientific">Anas platyrhynchos</name>
    <name type="common">Mallard</name>
    <name type="synonym">Anas boschas</name>
    <dbReference type="NCBI Taxonomy" id="8839"/>
    <lineage>
        <taxon>Eukaryota</taxon>
        <taxon>Metazoa</taxon>
        <taxon>Chordata</taxon>
        <taxon>Craniata</taxon>
        <taxon>Vertebrata</taxon>
        <taxon>Euteleostomi</taxon>
        <taxon>Archelosauria</taxon>
        <taxon>Archosauria</taxon>
        <taxon>Dinosauria</taxon>
        <taxon>Saurischia</taxon>
        <taxon>Theropoda</taxon>
        <taxon>Coelurosauria</taxon>
        <taxon>Aves</taxon>
        <taxon>Neognathae</taxon>
        <taxon>Galloanserae</taxon>
        <taxon>Anseriformes</taxon>
        <taxon>Anatidae</taxon>
        <taxon>Anatinae</taxon>
        <taxon>Anas</taxon>
    </lineage>
</organism>
<sequence>MGKTSFARAGLHRTFGLSTLTTVDSLECNIQTIGLPCPLQQPPYVLQAPLPEVSSGMHRGAGVLYGNQALLSRVNPSDAVSSELPNEKPNRQSTLPSRDHLVVSSDVFIRHQVLALNVISISNLLHVTNTASACLRGSKASHASGGSFWLGILTNTCSIKALHPGVVTPGQGEVKSLITVIGKVANTIAAGWCLDLDALRAVNGCQFLAGEAAVCHPGVLHGHQKTAVPMQETMCQLLPKQKSEVEGSKALQQKCTQGSIGSSETQRSK</sequence>
<feature type="region of interest" description="Disordered" evidence="1">
    <location>
        <begin position="249"/>
        <end position="269"/>
    </location>
</feature>
<dbReference type="EMBL" id="KB742671">
    <property type="protein sequence ID" value="EOB05701.1"/>
    <property type="molecule type" value="Genomic_DNA"/>
</dbReference>
<feature type="region of interest" description="Disordered" evidence="1">
    <location>
        <begin position="77"/>
        <end position="96"/>
    </location>
</feature>
<gene>
    <name evidence="2" type="ORF">Anapl_03562</name>
</gene>